<sequence>MRIRVTVAAVSGALVLSSFAMQSAQAEDNHVPSPKSRAELVAGLLGDGHAGSGKQSRAAGPVDEEPPSLGVTFSNVKVAKAIKVGTTKQVTSTVTYTMKHPARLKITAKNFVTLPILYRGSDDMPDNMAAGDAPATCKAVTSTTAGCTGRVDFYPAEGWLLNSDAGTWKVSAAAATLDGNEEPIGLDHQKRLGTTLVQRNSTLTVNAAPEPVKKGKKITVTGKLARANWETNKYAGYTGQPVKLQFRKKNASSYTTVATVKTNNTGELKATRTAVEDGYWRWSFAGTTTTNAITTAGDFVDVK</sequence>
<feature type="region of interest" description="Disordered" evidence="1">
    <location>
        <begin position="45"/>
        <end position="67"/>
    </location>
</feature>
<proteinExistence type="predicted"/>
<feature type="chain" id="PRO_5045445795" description="Calcium-binding protein" evidence="2">
    <location>
        <begin position="27"/>
        <end position="303"/>
    </location>
</feature>
<evidence type="ECO:0000256" key="2">
    <source>
        <dbReference type="SAM" id="SignalP"/>
    </source>
</evidence>
<reference evidence="3 4" key="1">
    <citation type="submission" date="2022-04" db="EMBL/GenBank/DDBJ databases">
        <title>Streptomyces sp. nov. LCR6-01 isolated from Lichen of Dirinaria sp.</title>
        <authorList>
            <person name="Kanchanasin P."/>
            <person name="Tanasupawat S."/>
            <person name="Phongsopitanun W."/>
        </authorList>
    </citation>
    <scope>NUCLEOTIDE SEQUENCE [LARGE SCALE GENOMIC DNA]</scope>
    <source>
        <strain evidence="3 4">LCR6-01</strain>
    </source>
</reference>
<keyword evidence="4" id="KW-1185">Reference proteome</keyword>
<comment type="caution">
    <text evidence="3">The sequence shown here is derived from an EMBL/GenBank/DDBJ whole genome shotgun (WGS) entry which is preliminary data.</text>
</comment>
<evidence type="ECO:0000313" key="4">
    <source>
        <dbReference type="Proteomes" id="UP001522868"/>
    </source>
</evidence>
<feature type="signal peptide" evidence="2">
    <location>
        <begin position="1"/>
        <end position="26"/>
    </location>
</feature>
<gene>
    <name evidence="3" type="ORF">M1O15_17920</name>
</gene>
<evidence type="ECO:0000313" key="3">
    <source>
        <dbReference type="EMBL" id="MCK8679234.1"/>
    </source>
</evidence>
<evidence type="ECO:0000256" key="1">
    <source>
        <dbReference type="SAM" id="MobiDB-lite"/>
    </source>
</evidence>
<keyword evidence="2" id="KW-0732">Signal</keyword>
<dbReference type="Proteomes" id="UP001522868">
    <property type="component" value="Unassembled WGS sequence"/>
</dbReference>
<protein>
    <recommendedName>
        <fullName evidence="5">Calcium-binding protein</fullName>
    </recommendedName>
</protein>
<dbReference type="RefSeq" id="WP_248634927.1">
    <property type="nucleotide sequence ID" value="NZ_JALPTH010000016.1"/>
</dbReference>
<evidence type="ECO:0008006" key="5">
    <source>
        <dbReference type="Google" id="ProtNLM"/>
    </source>
</evidence>
<accession>A0ABT0ID42</accession>
<dbReference type="EMBL" id="JALPTH010000016">
    <property type="protein sequence ID" value="MCK8679234.1"/>
    <property type="molecule type" value="Genomic_DNA"/>
</dbReference>
<name>A0ABT0ID42_9ACTN</name>
<organism evidence="3 4">
    <name type="scientific">Streptomyces lichenis</name>
    <dbReference type="NCBI Taxonomy" id="2306967"/>
    <lineage>
        <taxon>Bacteria</taxon>
        <taxon>Bacillati</taxon>
        <taxon>Actinomycetota</taxon>
        <taxon>Actinomycetes</taxon>
        <taxon>Kitasatosporales</taxon>
        <taxon>Streptomycetaceae</taxon>
        <taxon>Streptomyces</taxon>
    </lineage>
</organism>